<dbReference type="Gene3D" id="3.40.47.10">
    <property type="match status" value="1"/>
</dbReference>
<dbReference type="NCBIfam" id="NF006829">
    <property type="entry name" value="PRK09352.1"/>
    <property type="match status" value="1"/>
</dbReference>
<dbReference type="InterPro" id="IPR013751">
    <property type="entry name" value="ACP_syn_III_N"/>
</dbReference>
<evidence type="ECO:0000256" key="2">
    <source>
        <dbReference type="ARBA" id="ARBA00022490"/>
    </source>
</evidence>
<dbReference type="HAMAP" id="MF_01815">
    <property type="entry name" value="FabH"/>
    <property type="match status" value="1"/>
</dbReference>
<comment type="subunit">
    <text evidence="10">Homodimer.</text>
</comment>
<dbReference type="PANTHER" id="PTHR34069:SF2">
    <property type="entry name" value="BETA-KETOACYL-[ACYL-CARRIER-PROTEIN] SYNTHASE III"/>
    <property type="match status" value="1"/>
</dbReference>
<feature type="domain" description="Beta-ketoacyl-[acyl-carrier-protein] synthase III N-terminal" evidence="12">
    <location>
        <begin position="108"/>
        <end position="182"/>
    </location>
</feature>
<dbReference type="EC" id="2.3.1.180" evidence="10"/>
<comment type="catalytic activity">
    <reaction evidence="10">
        <text>malonyl-[ACP] + acetyl-CoA + H(+) = 3-oxobutanoyl-[ACP] + CO2 + CoA</text>
        <dbReference type="Rhea" id="RHEA:12080"/>
        <dbReference type="Rhea" id="RHEA-COMP:9623"/>
        <dbReference type="Rhea" id="RHEA-COMP:9625"/>
        <dbReference type="ChEBI" id="CHEBI:15378"/>
        <dbReference type="ChEBI" id="CHEBI:16526"/>
        <dbReference type="ChEBI" id="CHEBI:57287"/>
        <dbReference type="ChEBI" id="CHEBI:57288"/>
        <dbReference type="ChEBI" id="CHEBI:78449"/>
        <dbReference type="ChEBI" id="CHEBI:78450"/>
        <dbReference type="EC" id="2.3.1.180"/>
    </reaction>
</comment>
<protein>
    <recommendedName>
        <fullName evidence="10">Beta-ketoacyl-[acyl-carrier-protein] synthase III</fullName>
        <shortName evidence="10">Beta-ketoacyl-ACP synthase III</shortName>
        <shortName evidence="10">KAS III</shortName>
        <ecNumber evidence="10">2.3.1.180</ecNumber>
    </recommendedName>
    <alternativeName>
        <fullName evidence="10">3-oxoacyl-[acyl-carrier-protein] synthase 3</fullName>
    </alternativeName>
    <alternativeName>
        <fullName evidence="10">3-oxoacyl-[acyl-carrier-protein] synthase III</fullName>
    </alternativeName>
</protein>
<evidence type="ECO:0000256" key="3">
    <source>
        <dbReference type="ARBA" id="ARBA00022516"/>
    </source>
</evidence>
<dbReference type="GO" id="GO:0033818">
    <property type="term" value="F:beta-ketoacyl-acyl-carrier-protein synthase III activity"/>
    <property type="evidence" value="ECO:0007669"/>
    <property type="project" value="UniProtKB-UniRule"/>
</dbReference>
<keyword evidence="9 10" id="KW-0012">Acyltransferase</keyword>
<dbReference type="InterPro" id="IPR016039">
    <property type="entry name" value="Thiolase-like"/>
</dbReference>
<evidence type="ECO:0000259" key="11">
    <source>
        <dbReference type="Pfam" id="PF08541"/>
    </source>
</evidence>
<dbReference type="Proteomes" id="UP000199203">
    <property type="component" value="Unassembled WGS sequence"/>
</dbReference>
<comment type="similarity">
    <text evidence="1 10">Belongs to the thiolase-like superfamily. FabH family.</text>
</comment>
<evidence type="ECO:0000256" key="1">
    <source>
        <dbReference type="ARBA" id="ARBA00008642"/>
    </source>
</evidence>
<gene>
    <name evidence="10" type="primary">fabH</name>
    <name evidence="13" type="ORF">SAMN05421825_2900</name>
</gene>
<evidence type="ECO:0000313" key="14">
    <source>
        <dbReference type="Proteomes" id="UP000199203"/>
    </source>
</evidence>
<comment type="pathway">
    <text evidence="10">Lipid metabolism; fatty acid biosynthesis.</text>
</comment>
<evidence type="ECO:0000259" key="12">
    <source>
        <dbReference type="Pfam" id="PF08545"/>
    </source>
</evidence>
<keyword evidence="7 10" id="KW-0275">Fatty acid biosynthesis</keyword>
<dbReference type="Pfam" id="PF08545">
    <property type="entry name" value="ACP_syn_III"/>
    <property type="match status" value="1"/>
</dbReference>
<evidence type="ECO:0000256" key="6">
    <source>
        <dbReference type="ARBA" id="ARBA00023098"/>
    </source>
</evidence>
<keyword evidence="5 10" id="KW-0276">Fatty acid metabolism</keyword>
<comment type="domain">
    <text evidence="10">The last Arg residue of the ACP-binding site is essential for the weak association between ACP/AcpP and FabH.</text>
</comment>
<reference evidence="14" key="1">
    <citation type="submission" date="2016-10" db="EMBL/GenBank/DDBJ databases">
        <authorList>
            <person name="Varghese N."/>
            <person name="Submissions S."/>
        </authorList>
    </citation>
    <scope>NUCLEOTIDE SEQUENCE [LARGE SCALE GENOMIC DNA]</scope>
    <source>
        <strain evidence="14">DSM 19684</strain>
    </source>
</reference>
<feature type="active site" evidence="10">
    <location>
        <position position="114"/>
    </location>
</feature>
<dbReference type="InterPro" id="IPR004655">
    <property type="entry name" value="FabH"/>
</dbReference>
<feature type="region of interest" description="ACP-binding" evidence="10">
    <location>
        <begin position="255"/>
        <end position="259"/>
    </location>
</feature>
<dbReference type="GO" id="GO:0005737">
    <property type="term" value="C:cytoplasm"/>
    <property type="evidence" value="ECO:0007669"/>
    <property type="project" value="UniProtKB-SubCell"/>
</dbReference>
<evidence type="ECO:0000256" key="8">
    <source>
        <dbReference type="ARBA" id="ARBA00023268"/>
    </source>
</evidence>
<feature type="domain" description="Beta-ketoacyl-[acyl-carrier-protein] synthase III C-terminal" evidence="11">
    <location>
        <begin position="238"/>
        <end position="325"/>
    </location>
</feature>
<keyword evidence="8 10" id="KW-0511">Multifunctional enzyme</keyword>
<dbReference type="Pfam" id="PF08541">
    <property type="entry name" value="ACP_syn_III_C"/>
    <property type="match status" value="1"/>
</dbReference>
<dbReference type="GO" id="GO:0044550">
    <property type="term" value="P:secondary metabolite biosynthetic process"/>
    <property type="evidence" value="ECO:0007669"/>
    <property type="project" value="TreeGrafter"/>
</dbReference>
<evidence type="ECO:0000313" key="13">
    <source>
        <dbReference type="EMBL" id="SDG19155.1"/>
    </source>
</evidence>
<evidence type="ECO:0000256" key="5">
    <source>
        <dbReference type="ARBA" id="ARBA00022832"/>
    </source>
</evidence>
<dbReference type="OrthoDB" id="9815506at2"/>
<keyword evidence="3 10" id="KW-0444">Lipid biosynthesis</keyword>
<comment type="subcellular location">
    <subcellularLocation>
        <location evidence="10">Cytoplasm</location>
    </subcellularLocation>
</comment>
<keyword evidence="14" id="KW-1185">Reference proteome</keyword>
<accession>A0A1G7S7Y3</accession>
<dbReference type="STRING" id="454006.SAMN05421825_2900"/>
<dbReference type="UniPathway" id="UPA00094"/>
<feature type="active site" evidence="10">
    <location>
        <position position="254"/>
    </location>
</feature>
<dbReference type="EMBL" id="FNBH01000003">
    <property type="protein sequence ID" value="SDG19155.1"/>
    <property type="molecule type" value="Genomic_DNA"/>
</dbReference>
<proteinExistence type="inferred from homology"/>
<organism evidence="13 14">
    <name type="scientific">Epilithonimonas hungarica</name>
    <dbReference type="NCBI Taxonomy" id="454006"/>
    <lineage>
        <taxon>Bacteria</taxon>
        <taxon>Pseudomonadati</taxon>
        <taxon>Bacteroidota</taxon>
        <taxon>Flavobacteriia</taxon>
        <taxon>Flavobacteriales</taxon>
        <taxon>Weeksellaceae</taxon>
        <taxon>Chryseobacterium group</taxon>
        <taxon>Epilithonimonas</taxon>
    </lineage>
</organism>
<dbReference type="NCBIfam" id="TIGR00747">
    <property type="entry name" value="fabH"/>
    <property type="match status" value="1"/>
</dbReference>
<keyword evidence="2 10" id="KW-0963">Cytoplasm</keyword>
<dbReference type="GO" id="GO:0006633">
    <property type="term" value="P:fatty acid biosynthetic process"/>
    <property type="evidence" value="ECO:0007669"/>
    <property type="project" value="UniProtKB-UniRule"/>
</dbReference>
<dbReference type="SUPFAM" id="SSF53901">
    <property type="entry name" value="Thiolase-like"/>
    <property type="match status" value="1"/>
</dbReference>
<evidence type="ECO:0000256" key="7">
    <source>
        <dbReference type="ARBA" id="ARBA00023160"/>
    </source>
</evidence>
<feature type="active site" evidence="10">
    <location>
        <position position="284"/>
    </location>
</feature>
<dbReference type="CDD" id="cd00830">
    <property type="entry name" value="KAS_III"/>
    <property type="match status" value="1"/>
</dbReference>
<keyword evidence="6 10" id="KW-0443">Lipid metabolism</keyword>
<evidence type="ECO:0000256" key="4">
    <source>
        <dbReference type="ARBA" id="ARBA00022679"/>
    </source>
</evidence>
<sequence length="327" mass="35645">MDLKAKITATGGFVPTNRRTNNYLANITDTSNEWIIKRTGIKERRILADELATSDMIVPAIEDLMKNTDMSLQEIDCLIVATCTPDMPMPSTANIVCRKLGLKNVFGFDINSACTGFLYAISLGASLIESRKYRNVIVAGADKMSSVTDLQDRRTNILFGDGAGAVLLQLSDDETGIQDSLLCGNGDGAEMLLIEGGGSLYPASMETLGSRKHFIRQDGRAVFRNAIEKMTAVSKALLDKNALSIDNVDWLIPHQANMRIIEAVGKELGIDAGRVISNVQYYGNTTAATIPLCLWDYKDKFQKGDLLLLTAFGAGFTWGATLLKWGM</sequence>
<dbReference type="InterPro" id="IPR013747">
    <property type="entry name" value="ACP_syn_III_C"/>
</dbReference>
<dbReference type="PANTHER" id="PTHR34069">
    <property type="entry name" value="3-OXOACYL-[ACYL-CARRIER-PROTEIN] SYNTHASE 3"/>
    <property type="match status" value="1"/>
</dbReference>
<name>A0A1G7S7Y3_9FLAO</name>
<evidence type="ECO:0000256" key="10">
    <source>
        <dbReference type="HAMAP-Rule" id="MF_01815"/>
    </source>
</evidence>
<comment type="function">
    <text evidence="10">Catalyzes the condensation reaction of fatty acid synthesis by the addition to an acyl acceptor of two carbons from malonyl-ACP. Catalyzes the first condensation reaction which initiates fatty acid synthesis and may therefore play a role in governing the total rate of fatty acid production. Possesses both acetoacetyl-ACP synthase and acetyl transacylase activities. Its substrate specificity determines the biosynthesis of branched-chain and/or straight-chain of fatty acids.</text>
</comment>
<dbReference type="AlphaFoldDB" id="A0A1G7S7Y3"/>
<evidence type="ECO:0000256" key="9">
    <source>
        <dbReference type="ARBA" id="ARBA00023315"/>
    </source>
</evidence>
<keyword evidence="4 10" id="KW-0808">Transferase</keyword>
<dbReference type="GO" id="GO:0004315">
    <property type="term" value="F:3-oxoacyl-[acyl-carrier-protein] synthase activity"/>
    <property type="evidence" value="ECO:0007669"/>
    <property type="project" value="InterPro"/>
</dbReference>